<proteinExistence type="predicted"/>
<organism evidence="1">
    <name type="scientific">viral metagenome</name>
    <dbReference type="NCBI Taxonomy" id="1070528"/>
    <lineage>
        <taxon>unclassified sequences</taxon>
        <taxon>metagenomes</taxon>
        <taxon>organismal metagenomes</taxon>
    </lineage>
</organism>
<dbReference type="AlphaFoldDB" id="A0A6M3XEC3"/>
<protein>
    <submittedName>
        <fullName evidence="1">Uncharacterized protein</fullName>
    </submittedName>
</protein>
<name>A0A6M3XEC3_9ZZZZ</name>
<reference evidence="1" key="1">
    <citation type="submission" date="2020-03" db="EMBL/GenBank/DDBJ databases">
        <title>The deep terrestrial virosphere.</title>
        <authorList>
            <person name="Holmfeldt K."/>
            <person name="Nilsson E."/>
            <person name="Simone D."/>
            <person name="Lopez-Fernandez M."/>
            <person name="Wu X."/>
            <person name="de Brujin I."/>
            <person name="Lundin D."/>
            <person name="Andersson A."/>
            <person name="Bertilsson S."/>
            <person name="Dopson M."/>
        </authorList>
    </citation>
    <scope>NUCLEOTIDE SEQUENCE</scope>
    <source>
        <strain evidence="1">TM448B00595</strain>
    </source>
</reference>
<evidence type="ECO:0000313" key="1">
    <source>
        <dbReference type="EMBL" id="QJH96036.1"/>
    </source>
</evidence>
<gene>
    <name evidence="1" type="ORF">TM448B00595_0026</name>
</gene>
<accession>A0A6M3XEC3</accession>
<dbReference type="EMBL" id="MT144637">
    <property type="protein sequence ID" value="QJH96036.1"/>
    <property type="molecule type" value="Genomic_DNA"/>
</dbReference>
<sequence>MMLNKSMKMTKDGGQIAGWYAEEDPPTPPVAPKGLEIEIDGKKETLTPEDVVNLKKQQASATQKTQKVASIIKACERYGVEPDVFLSNAESSMALIHSLMEQGALDEEGNLIAGRVPASSEPPAPFSAQNPPMNQDGTDQLIKKALAGLGIDRLASRLEQIEADQNRLVRMQFEDKLLSEIEGLERADLSQVFALAKQDKERPITEHAKEVLRKKTEYMAGLEKKIASKYGVDIEEFNRNKLLEQSADGGAGALFKGKKFSFKGGKDAVTPKAAMREFFRYASKRG</sequence>